<dbReference type="InterPro" id="IPR001537">
    <property type="entry name" value="SpoU_MeTrfase"/>
</dbReference>
<evidence type="ECO:0000256" key="1">
    <source>
        <dbReference type="ARBA" id="ARBA00007228"/>
    </source>
</evidence>
<keyword evidence="3" id="KW-0808">Transferase</keyword>
<protein>
    <recommendedName>
        <fullName evidence="5">tRNA/rRNA methyltransferase SpoU type domain-containing protein</fullName>
    </recommendedName>
</protein>
<dbReference type="SUPFAM" id="SSF75217">
    <property type="entry name" value="alpha/beta knot"/>
    <property type="match status" value="1"/>
</dbReference>
<dbReference type="InterPro" id="IPR004384">
    <property type="entry name" value="RNA_MeTrfase_TrmJ/LasT"/>
</dbReference>
<feature type="domain" description="tRNA/rRNA methyltransferase SpoU type" evidence="5">
    <location>
        <begin position="3"/>
        <end position="139"/>
    </location>
</feature>
<accession>A0A382TNI6</accession>
<dbReference type="GO" id="GO:0005829">
    <property type="term" value="C:cytosol"/>
    <property type="evidence" value="ECO:0007669"/>
    <property type="project" value="TreeGrafter"/>
</dbReference>
<evidence type="ECO:0000256" key="4">
    <source>
        <dbReference type="ARBA" id="ARBA00022691"/>
    </source>
</evidence>
<dbReference type="InterPro" id="IPR029026">
    <property type="entry name" value="tRNA_m1G_MTases_N"/>
</dbReference>
<evidence type="ECO:0000259" key="5">
    <source>
        <dbReference type="Pfam" id="PF00588"/>
    </source>
</evidence>
<dbReference type="EMBL" id="UINC01137609">
    <property type="protein sequence ID" value="SVD23051.1"/>
    <property type="molecule type" value="Genomic_DNA"/>
</dbReference>
<dbReference type="PANTHER" id="PTHR42786">
    <property type="entry name" value="TRNA/RRNA METHYLTRANSFERASE"/>
    <property type="match status" value="1"/>
</dbReference>
<dbReference type="AlphaFoldDB" id="A0A382TNI6"/>
<dbReference type="Pfam" id="PF00588">
    <property type="entry name" value="SpoU_methylase"/>
    <property type="match status" value="1"/>
</dbReference>
<sequence length="214" mass="24516">MGENIGSVARAIKNFNIKHLRIVNPRCHWPNQKALATSVGAKDILKSTKVYNSIEKSIGDLDIIFASTSRIRRINKKIISILDLKKKVKKKRKIGILFGPEASGLSNNEISYADYLVKIPTNKKFSSLNLSHSAIIFCFEIFQYFSNKKVIYKSGYKSSVATKSEINKFLRFIVSKLDKKGFLQPDHKRKSMIRNISNIFHRINLSEQEIRILL</sequence>
<reference evidence="6" key="1">
    <citation type="submission" date="2018-05" db="EMBL/GenBank/DDBJ databases">
        <authorList>
            <person name="Lanie J.A."/>
            <person name="Ng W.-L."/>
            <person name="Kazmierczak K.M."/>
            <person name="Andrzejewski T.M."/>
            <person name="Davidsen T.M."/>
            <person name="Wayne K.J."/>
            <person name="Tettelin H."/>
            <person name="Glass J.I."/>
            <person name="Rusch D."/>
            <person name="Podicherti R."/>
            <person name="Tsui H.-C.T."/>
            <person name="Winkler M.E."/>
        </authorList>
    </citation>
    <scope>NUCLEOTIDE SEQUENCE</scope>
</reference>
<name>A0A382TNI6_9ZZZZ</name>
<organism evidence="6">
    <name type="scientific">marine metagenome</name>
    <dbReference type="NCBI Taxonomy" id="408172"/>
    <lineage>
        <taxon>unclassified sequences</taxon>
        <taxon>metagenomes</taxon>
        <taxon>ecological metagenomes</taxon>
    </lineage>
</organism>
<dbReference type="PANTHER" id="PTHR42786:SF7">
    <property type="entry name" value="TRNA_RRNA METHYLTRANSFERASE SPOU TYPE DOMAIN-CONTAINING PROTEIN"/>
    <property type="match status" value="1"/>
</dbReference>
<evidence type="ECO:0000313" key="6">
    <source>
        <dbReference type="EMBL" id="SVD23051.1"/>
    </source>
</evidence>
<dbReference type="CDD" id="cd18093">
    <property type="entry name" value="SpoU-like_TrmJ"/>
    <property type="match status" value="1"/>
</dbReference>
<keyword evidence="4" id="KW-0949">S-adenosyl-L-methionine</keyword>
<dbReference type="GO" id="GO:0008173">
    <property type="term" value="F:RNA methyltransferase activity"/>
    <property type="evidence" value="ECO:0007669"/>
    <property type="project" value="InterPro"/>
</dbReference>
<dbReference type="InterPro" id="IPR029028">
    <property type="entry name" value="Alpha/beta_knot_MTases"/>
</dbReference>
<dbReference type="Gene3D" id="1.10.8.590">
    <property type="match status" value="1"/>
</dbReference>
<comment type="similarity">
    <text evidence="1">Belongs to the class IV-like SAM-binding methyltransferase superfamily. RNA methyltransferase TrmH family.</text>
</comment>
<keyword evidence="2" id="KW-0489">Methyltransferase</keyword>
<evidence type="ECO:0000256" key="3">
    <source>
        <dbReference type="ARBA" id="ARBA00022679"/>
    </source>
</evidence>
<dbReference type="GO" id="GO:0002128">
    <property type="term" value="P:tRNA nucleoside ribose methylation"/>
    <property type="evidence" value="ECO:0007669"/>
    <property type="project" value="TreeGrafter"/>
</dbReference>
<dbReference type="PIRSF" id="PIRSF004808">
    <property type="entry name" value="LasT"/>
    <property type="match status" value="1"/>
</dbReference>
<feature type="non-terminal residue" evidence="6">
    <location>
        <position position="214"/>
    </location>
</feature>
<gene>
    <name evidence="6" type="ORF">METZ01_LOCUS375905</name>
</gene>
<dbReference type="Gene3D" id="3.40.1280.10">
    <property type="match status" value="1"/>
</dbReference>
<dbReference type="GO" id="GO:0003723">
    <property type="term" value="F:RNA binding"/>
    <property type="evidence" value="ECO:0007669"/>
    <property type="project" value="InterPro"/>
</dbReference>
<proteinExistence type="inferred from homology"/>
<evidence type="ECO:0000256" key="2">
    <source>
        <dbReference type="ARBA" id="ARBA00022603"/>
    </source>
</evidence>